<keyword evidence="7" id="KW-0449">Lipoprotein</keyword>
<gene>
    <name evidence="7" type="ORF">COO59_01045</name>
</gene>
<dbReference type="InterPro" id="IPR003593">
    <property type="entry name" value="AAA+_ATPase"/>
</dbReference>
<dbReference type="AlphaFoldDB" id="A0A2K1QEH3"/>
<dbReference type="GO" id="GO:0005524">
    <property type="term" value="F:ATP binding"/>
    <property type="evidence" value="ECO:0007669"/>
    <property type="project" value="UniProtKB-KW"/>
</dbReference>
<protein>
    <submittedName>
        <fullName evidence="7">Lipoprotein-releasing system ATP-binding protein LolD</fullName>
    </submittedName>
</protein>
<keyword evidence="8" id="KW-1185">Reference proteome</keyword>
<dbReference type="GO" id="GO:0005886">
    <property type="term" value="C:plasma membrane"/>
    <property type="evidence" value="ECO:0007669"/>
    <property type="project" value="TreeGrafter"/>
</dbReference>
<dbReference type="InterPro" id="IPR003439">
    <property type="entry name" value="ABC_transporter-like_ATP-bd"/>
</dbReference>
<evidence type="ECO:0000313" key="8">
    <source>
        <dbReference type="Proteomes" id="UP000236345"/>
    </source>
</evidence>
<feature type="domain" description="ABC transporter" evidence="6">
    <location>
        <begin position="11"/>
        <end position="232"/>
    </location>
</feature>
<dbReference type="Gene3D" id="3.40.50.300">
    <property type="entry name" value="P-loop containing nucleotide triphosphate hydrolases"/>
    <property type="match status" value="1"/>
</dbReference>
<keyword evidence="3" id="KW-0547">Nucleotide-binding</keyword>
<reference evidence="8" key="1">
    <citation type="submission" date="2017-09" db="EMBL/GenBank/DDBJ databases">
        <authorList>
            <person name="Palmer M."/>
            <person name="Steenkamp E.T."/>
            <person name="Coetzee M.P."/>
            <person name="Avontuur J.R."/>
            <person name="Van Zyl E."/>
            <person name="Chan W.-Y."/>
            <person name="Blom J."/>
            <person name="Venter S.N."/>
        </authorList>
    </citation>
    <scope>NUCLEOTIDE SEQUENCE [LARGE SCALE GENOMIC DNA]</scope>
    <source>
        <strain evidence="8">QC88-366</strain>
    </source>
</reference>
<dbReference type="CDD" id="cd03255">
    <property type="entry name" value="ABC_MJ0796_LolCDE_FtsE"/>
    <property type="match status" value="1"/>
</dbReference>
<dbReference type="EMBL" id="NWUO01000001">
    <property type="protein sequence ID" value="PNS13431.1"/>
    <property type="molecule type" value="Genomic_DNA"/>
</dbReference>
<evidence type="ECO:0000256" key="4">
    <source>
        <dbReference type="ARBA" id="ARBA00022840"/>
    </source>
</evidence>
<dbReference type="SUPFAM" id="SSF52540">
    <property type="entry name" value="P-loop containing nucleoside triphosphate hydrolases"/>
    <property type="match status" value="1"/>
</dbReference>
<dbReference type="RefSeq" id="WP_103057981.1">
    <property type="nucleotide sequence ID" value="NZ_BSOF01000028.1"/>
</dbReference>
<dbReference type="GO" id="GO:1902495">
    <property type="term" value="C:transmembrane transporter complex"/>
    <property type="evidence" value="ECO:0007669"/>
    <property type="project" value="UniProtKB-ARBA"/>
</dbReference>
<accession>A0A2K1QEH3</accession>
<dbReference type="InterPro" id="IPR027417">
    <property type="entry name" value="P-loop_NTPase"/>
</dbReference>
<keyword evidence="2" id="KW-0813">Transport</keyword>
<organism evidence="7 8">
    <name type="scientific">Mixta theicola</name>
    <dbReference type="NCBI Taxonomy" id="1458355"/>
    <lineage>
        <taxon>Bacteria</taxon>
        <taxon>Pseudomonadati</taxon>
        <taxon>Pseudomonadota</taxon>
        <taxon>Gammaproteobacteria</taxon>
        <taxon>Enterobacterales</taxon>
        <taxon>Erwiniaceae</taxon>
        <taxon>Mixta</taxon>
    </lineage>
</organism>
<dbReference type="OrthoDB" id="9783924at2"/>
<sequence>MASNIRELPAIALSGVNKSYGRNESRVDALKAVNLEIAHGEFVALCGPSGSGKSTLLNILSGIDRPSSGTVMLFCKLLDALNEQQLSVIRGQHLGFIFQSFNLIPVLNALDNVRYPLLLNGRYQKKEARERALHYLNSVGLFHLANRKPGQLSGGQQQRVAIARALAHQPKLVVADEPTGNLDLATGGAILDLLIKINQETGTTFIISTHSAQLKERAGRIVEIRDGEVDEN</sequence>
<dbReference type="InterPro" id="IPR017911">
    <property type="entry name" value="MacB-like_ATP-bd"/>
</dbReference>
<keyword evidence="4 7" id="KW-0067">ATP-binding</keyword>
<dbReference type="PANTHER" id="PTHR24220:SF86">
    <property type="entry name" value="ABC TRANSPORTER ABCH.1"/>
    <property type="match status" value="1"/>
</dbReference>
<comment type="similarity">
    <text evidence="5">Belongs to the ABC transporter superfamily. Macrolide exporter (TC 3.A.1.122) family.</text>
</comment>
<dbReference type="PANTHER" id="PTHR24220">
    <property type="entry name" value="IMPORT ATP-BINDING PROTEIN"/>
    <property type="match status" value="1"/>
</dbReference>
<evidence type="ECO:0000259" key="6">
    <source>
        <dbReference type="PROSITE" id="PS50893"/>
    </source>
</evidence>
<evidence type="ECO:0000256" key="5">
    <source>
        <dbReference type="ARBA" id="ARBA00038388"/>
    </source>
</evidence>
<dbReference type="GO" id="GO:0022857">
    <property type="term" value="F:transmembrane transporter activity"/>
    <property type="evidence" value="ECO:0007669"/>
    <property type="project" value="TreeGrafter"/>
</dbReference>
<dbReference type="FunFam" id="3.40.50.300:FF:000032">
    <property type="entry name" value="Export ABC transporter ATP-binding protein"/>
    <property type="match status" value="1"/>
</dbReference>
<comment type="similarity">
    <text evidence="1">Belongs to the ABC transporter superfamily. Drug exporter-2 (TC 3.A.1.117) family.</text>
</comment>
<dbReference type="SMART" id="SM00382">
    <property type="entry name" value="AAA"/>
    <property type="match status" value="1"/>
</dbReference>
<dbReference type="GO" id="GO:0016887">
    <property type="term" value="F:ATP hydrolysis activity"/>
    <property type="evidence" value="ECO:0007669"/>
    <property type="project" value="InterPro"/>
</dbReference>
<name>A0A2K1QEH3_9GAMM</name>
<dbReference type="PROSITE" id="PS50893">
    <property type="entry name" value="ABC_TRANSPORTER_2"/>
    <property type="match status" value="1"/>
</dbReference>
<comment type="caution">
    <text evidence="7">The sequence shown here is derived from an EMBL/GenBank/DDBJ whole genome shotgun (WGS) entry which is preliminary data.</text>
</comment>
<dbReference type="InterPro" id="IPR017871">
    <property type="entry name" value="ABC_transporter-like_CS"/>
</dbReference>
<evidence type="ECO:0000256" key="2">
    <source>
        <dbReference type="ARBA" id="ARBA00022448"/>
    </source>
</evidence>
<proteinExistence type="inferred from homology"/>
<evidence type="ECO:0000313" key="7">
    <source>
        <dbReference type="EMBL" id="PNS13431.1"/>
    </source>
</evidence>
<evidence type="ECO:0000256" key="1">
    <source>
        <dbReference type="ARBA" id="ARBA00006526"/>
    </source>
</evidence>
<dbReference type="Pfam" id="PF00005">
    <property type="entry name" value="ABC_tran"/>
    <property type="match status" value="1"/>
</dbReference>
<dbReference type="InterPro" id="IPR015854">
    <property type="entry name" value="ABC_transpr_LolD-like"/>
</dbReference>
<dbReference type="PROSITE" id="PS00211">
    <property type="entry name" value="ABC_TRANSPORTER_1"/>
    <property type="match status" value="1"/>
</dbReference>
<dbReference type="Proteomes" id="UP000236345">
    <property type="component" value="Unassembled WGS sequence"/>
</dbReference>
<evidence type="ECO:0000256" key="3">
    <source>
        <dbReference type="ARBA" id="ARBA00022741"/>
    </source>
</evidence>